<dbReference type="Gene3D" id="3.40.50.150">
    <property type="entry name" value="Vaccinia Virus protein VP39"/>
    <property type="match status" value="1"/>
</dbReference>
<protein>
    <recommendedName>
        <fullName evidence="1">Methyltransferase type 11 domain-containing protein</fullName>
    </recommendedName>
</protein>
<dbReference type="GO" id="GO:0010420">
    <property type="term" value="F:polyprenyldihydroxybenzoate methyltransferase activity"/>
    <property type="evidence" value="ECO:0007669"/>
    <property type="project" value="TreeGrafter"/>
</dbReference>
<evidence type="ECO:0000259" key="1">
    <source>
        <dbReference type="Pfam" id="PF08241"/>
    </source>
</evidence>
<comment type="caution">
    <text evidence="2">The sequence shown here is derived from an EMBL/GenBank/DDBJ whole genome shotgun (WGS) entry which is preliminary data.</text>
</comment>
<dbReference type="Proteomes" id="UP000093795">
    <property type="component" value="Unassembled WGS sequence"/>
</dbReference>
<evidence type="ECO:0000313" key="3">
    <source>
        <dbReference type="Proteomes" id="UP000093795"/>
    </source>
</evidence>
<sequence length="220" mass="25215">MTALQRFFTDDRRRTDRRANWRRAGRRAQATLIPWSPRVLGKRLESQALMLGDHIGRGDTVLDVGCETGHLCQYLAEMHGAITTGIDVHDAVTTPIDFSVFDGRSIPFPDNAFDHVVLSFVLHHCNDPMGLIKECRRVARRSIIAFEDLPETRVEKALTKFHIGAFRLAYRLEIAGDYRTALQWIEEQAVEVSETPLPLDWFDVLYRVPHVMLIYKLAND</sequence>
<dbReference type="Pfam" id="PF08241">
    <property type="entry name" value="Methyltransf_11"/>
    <property type="match status" value="1"/>
</dbReference>
<dbReference type="PANTHER" id="PTHR43464:SF23">
    <property type="entry name" value="JUVENILE HORMONE ACID O-METHYLTRANSFERASE"/>
    <property type="match status" value="1"/>
</dbReference>
<dbReference type="SUPFAM" id="SSF53335">
    <property type="entry name" value="S-adenosyl-L-methionine-dependent methyltransferases"/>
    <property type="match status" value="1"/>
</dbReference>
<dbReference type="InterPro" id="IPR013216">
    <property type="entry name" value="Methyltransf_11"/>
</dbReference>
<dbReference type="CDD" id="cd02440">
    <property type="entry name" value="AdoMet_MTases"/>
    <property type="match status" value="1"/>
</dbReference>
<name>A0A1A3CSP5_MYCAS</name>
<proteinExistence type="predicted"/>
<feature type="domain" description="Methyltransferase type 11" evidence="1">
    <location>
        <begin position="62"/>
        <end position="141"/>
    </location>
</feature>
<gene>
    <name evidence="2" type="ORF">A9X01_13415</name>
</gene>
<accession>A0A1A3CSP5</accession>
<dbReference type="AlphaFoldDB" id="A0A1A3CSP5"/>
<reference evidence="2 3" key="1">
    <citation type="submission" date="2016-06" db="EMBL/GenBank/DDBJ databases">
        <authorList>
            <person name="Kjaerup R.B."/>
            <person name="Dalgaard T.S."/>
            <person name="Juul-Madsen H.R."/>
        </authorList>
    </citation>
    <scope>NUCLEOTIDE SEQUENCE [LARGE SCALE GENOMIC DNA]</scope>
    <source>
        <strain evidence="2 3">1081914.2</strain>
    </source>
</reference>
<organism evidence="2 3">
    <name type="scientific">Mycobacterium asiaticum</name>
    <dbReference type="NCBI Taxonomy" id="1790"/>
    <lineage>
        <taxon>Bacteria</taxon>
        <taxon>Bacillati</taxon>
        <taxon>Actinomycetota</taxon>
        <taxon>Actinomycetes</taxon>
        <taxon>Mycobacteriales</taxon>
        <taxon>Mycobacteriaceae</taxon>
        <taxon>Mycobacterium</taxon>
    </lineage>
</organism>
<dbReference type="InterPro" id="IPR029063">
    <property type="entry name" value="SAM-dependent_MTases_sf"/>
</dbReference>
<dbReference type="eggNOG" id="COG2226">
    <property type="taxonomic scope" value="Bacteria"/>
</dbReference>
<evidence type="ECO:0000313" key="2">
    <source>
        <dbReference type="EMBL" id="OBI89833.1"/>
    </source>
</evidence>
<dbReference type="EMBL" id="LZKQ01000051">
    <property type="protein sequence ID" value="OBI89833.1"/>
    <property type="molecule type" value="Genomic_DNA"/>
</dbReference>
<dbReference type="PANTHER" id="PTHR43464">
    <property type="entry name" value="METHYLTRANSFERASE"/>
    <property type="match status" value="1"/>
</dbReference>
<dbReference type="RefSeq" id="WP_065119697.1">
    <property type="nucleotide sequence ID" value="NZ_LZKQ01000051.1"/>
</dbReference>
<dbReference type="STRING" id="1790.A5645_08415"/>